<comment type="caution">
    <text evidence="1">The sequence shown here is derived from an EMBL/GenBank/DDBJ whole genome shotgun (WGS) entry which is preliminary data.</text>
</comment>
<gene>
    <name evidence="1" type="primary">MMM1</name>
    <name evidence="1" type="ORF">EV182_000001</name>
</gene>
<accession>A0ACC1HVQ1</accession>
<evidence type="ECO:0000313" key="2">
    <source>
        <dbReference type="Proteomes" id="UP001145114"/>
    </source>
</evidence>
<sequence length="494" mass="53713">MNPGDEAAAVDGSAESLLVHLSYAIRSAIPAVHLTFAQGFILGQLSMLILVMTVLRYLLFEAVVSPSTSETPADKGQDKGQAAMGKRASWPQRLGSALATPSSKLQHGPSAPFSFFRWRRPKYIPDHVQEELESIRSDVLRCTGYELSRQAPESCNWLTVFLAQLLAKFRSDAEKKNILVKVISEALNSDVKPALVDSIRITQFSLGSDFLRIMRARMAQSDEVPLGMRAELELELNDELALGFDTRMLLNWPRFATAALPVSMVVSLTHFSGTLTVDFDITGPEPMLNFSILPDYRLELDVQTLIGSKTKVQNFPRLTELIIYKLHTAFSNKLVSPNKARVRVKHPFVSNPGEPAPARSPLSNQAPNNIQSSYSGSTYYGQPVHHPSPPSYHAPPQYPPYYHQGRGDAIVPDDGGGGGGSGIIDGTYDPLYPSLSPSPVAAAAAAMPGAAGPDLIKMGNPSGIDHNHRSPPSIEVKDSVRRRLGRAVKAISDA</sequence>
<keyword evidence="2" id="KW-1185">Reference proteome</keyword>
<proteinExistence type="predicted"/>
<reference evidence="1" key="1">
    <citation type="submission" date="2022-06" db="EMBL/GenBank/DDBJ databases">
        <title>Phylogenomic reconstructions and comparative analyses of Kickxellomycotina fungi.</title>
        <authorList>
            <person name="Reynolds N.K."/>
            <person name="Stajich J.E."/>
            <person name="Barry K."/>
            <person name="Grigoriev I.V."/>
            <person name="Crous P."/>
            <person name="Smith M.E."/>
        </authorList>
    </citation>
    <scope>NUCLEOTIDE SEQUENCE</scope>
    <source>
        <strain evidence="1">RSA 2271</strain>
    </source>
</reference>
<dbReference type="Proteomes" id="UP001145114">
    <property type="component" value="Unassembled WGS sequence"/>
</dbReference>
<organism evidence="1 2">
    <name type="scientific">Spiromyces aspiralis</name>
    <dbReference type="NCBI Taxonomy" id="68401"/>
    <lineage>
        <taxon>Eukaryota</taxon>
        <taxon>Fungi</taxon>
        <taxon>Fungi incertae sedis</taxon>
        <taxon>Zoopagomycota</taxon>
        <taxon>Kickxellomycotina</taxon>
        <taxon>Kickxellomycetes</taxon>
        <taxon>Kickxellales</taxon>
        <taxon>Kickxellaceae</taxon>
        <taxon>Spiromyces</taxon>
    </lineage>
</organism>
<name>A0ACC1HVQ1_9FUNG</name>
<evidence type="ECO:0000313" key="1">
    <source>
        <dbReference type="EMBL" id="KAJ1680421.1"/>
    </source>
</evidence>
<protein>
    <submittedName>
        <fullName evidence="1">ERMES complex subunit mmm1</fullName>
    </submittedName>
</protein>
<dbReference type="EMBL" id="JAMZIH010000001">
    <property type="protein sequence ID" value="KAJ1680421.1"/>
    <property type="molecule type" value="Genomic_DNA"/>
</dbReference>